<dbReference type="AlphaFoldDB" id="A0A5Q0TJN9"/>
<evidence type="ECO:0000313" key="1">
    <source>
        <dbReference type="EMBL" id="QGA66596.1"/>
    </source>
</evidence>
<evidence type="ECO:0000313" key="2">
    <source>
        <dbReference type="Proteomes" id="UP000348942"/>
    </source>
</evidence>
<dbReference type="Proteomes" id="UP000348942">
    <property type="component" value="Chromosome 2"/>
</dbReference>
<proteinExistence type="predicted"/>
<dbReference type="EMBL" id="CP045700">
    <property type="protein sequence ID" value="QGA66596.1"/>
    <property type="molecule type" value="Genomic_DNA"/>
</dbReference>
<name>A0A5Q0TJN9_9VIBR</name>
<protein>
    <recommendedName>
        <fullName evidence="3">Tail fiber protein</fullName>
    </recommendedName>
</protein>
<evidence type="ECO:0008006" key="3">
    <source>
        <dbReference type="Google" id="ProtNLM"/>
    </source>
</evidence>
<organism evidence="1 2">
    <name type="scientific">Vibrio algicola</name>
    <dbReference type="NCBI Taxonomy" id="2662262"/>
    <lineage>
        <taxon>Bacteria</taxon>
        <taxon>Pseudomonadati</taxon>
        <taxon>Pseudomonadota</taxon>
        <taxon>Gammaproteobacteria</taxon>
        <taxon>Vibrionales</taxon>
        <taxon>Vibrionaceae</taxon>
        <taxon>Vibrio</taxon>
    </lineage>
</organism>
<sequence length="260" mass="28602">MANLQEEAVWEDGVYQFEQTDVVQGGPEGIDNVPTGQLANRTAYLKQEQDNLKKKFDDEQTPNPLPQYFLQTELLRALVGTPVFNNLVGYIPNADLVVPSVGQKCYVSEYTTAYQLISASINFIEEDTKAASPFEHAAKWGFGTDSTGDFFTTPNKPLYMHDKAAGVFGDAGDTKEDHLQNITGDLKIRGFNTEGSLVSGGSGALRYRNDSSSGNTAAQSNIGNQYSFYIDTSFVVRTDTFTDTMGAFFDAFIWLPKGVF</sequence>
<gene>
    <name evidence="1" type="ORF">GFB47_14375</name>
</gene>
<keyword evidence="2" id="KW-1185">Reference proteome</keyword>
<accession>A0A5Q0TJN9</accession>
<dbReference type="RefSeq" id="WP_153448729.1">
    <property type="nucleotide sequence ID" value="NZ_CP045700.1"/>
</dbReference>
<reference evidence="1 2" key="1">
    <citation type="submission" date="2019-10" db="EMBL/GenBank/DDBJ databases">
        <title>Vibrio sp. nov., isolated from Coralline algae surface.</title>
        <authorList>
            <person name="Geng Y."/>
            <person name="Zhang X."/>
        </authorList>
    </citation>
    <scope>NUCLEOTIDE SEQUENCE [LARGE SCALE GENOMIC DNA]</scope>
    <source>
        <strain evidence="1 2">SM1977</strain>
    </source>
</reference>